<protein>
    <recommendedName>
        <fullName evidence="1">Large T antigen polyomavirus C-terminal domain-containing protein</fullName>
    </recommendedName>
</protein>
<feature type="non-terminal residue" evidence="2">
    <location>
        <position position="1"/>
    </location>
</feature>
<evidence type="ECO:0000259" key="1">
    <source>
        <dbReference type="Pfam" id="PF06431"/>
    </source>
</evidence>
<dbReference type="SUPFAM" id="SSF52540">
    <property type="entry name" value="P-loop containing nucleoside triphosphate hydrolases"/>
    <property type="match status" value="1"/>
</dbReference>
<organism evidence="2 3">
    <name type="scientific">Oedothorax gibbosus</name>
    <dbReference type="NCBI Taxonomy" id="931172"/>
    <lineage>
        <taxon>Eukaryota</taxon>
        <taxon>Metazoa</taxon>
        <taxon>Ecdysozoa</taxon>
        <taxon>Arthropoda</taxon>
        <taxon>Chelicerata</taxon>
        <taxon>Arachnida</taxon>
        <taxon>Araneae</taxon>
        <taxon>Araneomorphae</taxon>
        <taxon>Entelegynae</taxon>
        <taxon>Araneoidea</taxon>
        <taxon>Linyphiidae</taxon>
        <taxon>Erigoninae</taxon>
        <taxon>Oedothorax</taxon>
    </lineage>
</organism>
<sequence>LDLKVLQKFIKRRQLSWHPDKNKNNPKKAVFVPGPFFRSDSCRRAGKEGEPKKRYTALTGEYNCGKTSIGFAFLKLFSGVSINCNIDFGRIGFFLGESIGQRFVLFDDASSKGMKNLDELRDHLDGRIQVQLEKNCYEEPIMQTFPAGIITSNHELLNNLKVCPMFPCDTQEVMGPSRVFFIEVSPLLKQS</sequence>
<dbReference type="InterPro" id="IPR027417">
    <property type="entry name" value="P-loop_NTPase"/>
</dbReference>
<accession>A0AAV6V049</accession>
<feature type="domain" description="Large T antigen polyomavirus C-terminal" evidence="1">
    <location>
        <begin position="51"/>
        <end position="154"/>
    </location>
</feature>
<proteinExistence type="predicted"/>
<dbReference type="GO" id="GO:0003677">
    <property type="term" value="F:DNA binding"/>
    <property type="evidence" value="ECO:0007669"/>
    <property type="project" value="InterPro"/>
</dbReference>
<dbReference type="Pfam" id="PF06431">
    <property type="entry name" value="Polyoma_lg_T_C"/>
    <property type="match status" value="1"/>
</dbReference>
<dbReference type="GO" id="GO:0005524">
    <property type="term" value="F:ATP binding"/>
    <property type="evidence" value="ECO:0007669"/>
    <property type="project" value="InterPro"/>
</dbReference>
<name>A0AAV6V049_9ARAC</name>
<evidence type="ECO:0000313" key="3">
    <source>
        <dbReference type="Proteomes" id="UP000827092"/>
    </source>
</evidence>
<keyword evidence="3" id="KW-1185">Reference proteome</keyword>
<reference evidence="2 3" key="1">
    <citation type="journal article" date="2022" name="Nat. Ecol. Evol.">
        <title>A masculinizing supergene underlies an exaggerated male reproductive morph in a spider.</title>
        <authorList>
            <person name="Hendrickx F."/>
            <person name="De Corte Z."/>
            <person name="Sonet G."/>
            <person name="Van Belleghem S.M."/>
            <person name="Kostlbacher S."/>
            <person name="Vangestel C."/>
        </authorList>
    </citation>
    <scope>NUCLEOTIDE SEQUENCE [LARGE SCALE GENOMIC DNA]</scope>
    <source>
        <strain evidence="2">W744_W776</strain>
    </source>
</reference>
<dbReference type="InterPro" id="IPR010932">
    <property type="entry name" value="Lg_T_Ag_Polyomavir_C"/>
</dbReference>
<comment type="caution">
    <text evidence="2">The sequence shown here is derived from an EMBL/GenBank/DDBJ whole genome shotgun (WGS) entry which is preliminary data.</text>
</comment>
<dbReference type="EMBL" id="JAFNEN010000195">
    <property type="protein sequence ID" value="KAG8190045.1"/>
    <property type="molecule type" value="Genomic_DNA"/>
</dbReference>
<evidence type="ECO:0000313" key="2">
    <source>
        <dbReference type="EMBL" id="KAG8190045.1"/>
    </source>
</evidence>
<dbReference type="Gene3D" id="3.40.50.300">
    <property type="entry name" value="P-loop containing nucleotide triphosphate hydrolases"/>
    <property type="match status" value="1"/>
</dbReference>
<dbReference type="AlphaFoldDB" id="A0AAV6V049"/>
<dbReference type="Proteomes" id="UP000827092">
    <property type="component" value="Unassembled WGS sequence"/>
</dbReference>
<gene>
    <name evidence="2" type="ORF">JTE90_023017</name>
</gene>
<dbReference type="GO" id="GO:0006260">
    <property type="term" value="P:DNA replication"/>
    <property type="evidence" value="ECO:0007669"/>
    <property type="project" value="InterPro"/>
</dbReference>